<evidence type="ECO:0000313" key="1">
    <source>
        <dbReference type="EMBL" id="KKN74824.1"/>
    </source>
</evidence>
<comment type="caution">
    <text evidence="1">The sequence shown here is derived from an EMBL/GenBank/DDBJ whole genome shotgun (WGS) entry which is preliminary data.</text>
</comment>
<accession>A0A0F9T6K7</accession>
<organism evidence="1">
    <name type="scientific">marine sediment metagenome</name>
    <dbReference type="NCBI Taxonomy" id="412755"/>
    <lineage>
        <taxon>unclassified sequences</taxon>
        <taxon>metagenomes</taxon>
        <taxon>ecological metagenomes</taxon>
    </lineage>
</organism>
<sequence length="73" mass="8372">MIDYDKVMLQKELDLIREALIKPLLYALDEMEHGNLMSNAERITEEINSALAHAEAIVRDMKELRAAEEANDD</sequence>
<name>A0A0F9T6K7_9ZZZZ</name>
<reference evidence="1" key="1">
    <citation type="journal article" date="2015" name="Nature">
        <title>Complex archaea that bridge the gap between prokaryotes and eukaryotes.</title>
        <authorList>
            <person name="Spang A."/>
            <person name="Saw J.H."/>
            <person name="Jorgensen S.L."/>
            <person name="Zaremba-Niedzwiedzka K."/>
            <person name="Martijn J."/>
            <person name="Lind A.E."/>
            <person name="van Eijk R."/>
            <person name="Schleper C."/>
            <person name="Guy L."/>
            <person name="Ettema T.J."/>
        </authorList>
    </citation>
    <scope>NUCLEOTIDE SEQUENCE</scope>
</reference>
<dbReference type="EMBL" id="LAZR01000320">
    <property type="protein sequence ID" value="KKN74824.1"/>
    <property type="molecule type" value="Genomic_DNA"/>
</dbReference>
<gene>
    <name evidence="1" type="ORF">LCGC14_0387170</name>
</gene>
<protein>
    <submittedName>
        <fullName evidence="1">Uncharacterized protein</fullName>
    </submittedName>
</protein>
<dbReference type="AlphaFoldDB" id="A0A0F9T6K7"/>
<proteinExistence type="predicted"/>